<evidence type="ECO:0000313" key="1">
    <source>
        <dbReference type="EMBL" id="OIJ18556.1"/>
    </source>
</evidence>
<protein>
    <submittedName>
        <fullName evidence="1">Uncharacterized protein</fullName>
    </submittedName>
</protein>
<evidence type="ECO:0000313" key="2">
    <source>
        <dbReference type="Proteomes" id="UP000180057"/>
    </source>
</evidence>
<dbReference type="STRING" id="472963.BKP45_19130"/>
<organism evidence="1 2">
    <name type="scientific">Anaerobacillus alkalidiazotrophicus</name>
    <dbReference type="NCBI Taxonomy" id="472963"/>
    <lineage>
        <taxon>Bacteria</taxon>
        <taxon>Bacillati</taxon>
        <taxon>Bacillota</taxon>
        <taxon>Bacilli</taxon>
        <taxon>Bacillales</taxon>
        <taxon>Bacillaceae</taxon>
        <taxon>Anaerobacillus</taxon>
    </lineage>
</organism>
<comment type="caution">
    <text evidence="1">The sequence shown here is derived from an EMBL/GenBank/DDBJ whole genome shotgun (WGS) entry which is preliminary data.</text>
</comment>
<keyword evidence="2" id="KW-1185">Reference proteome</keyword>
<gene>
    <name evidence="1" type="ORF">BKP45_19130</name>
</gene>
<dbReference type="Proteomes" id="UP000180057">
    <property type="component" value="Unassembled WGS sequence"/>
</dbReference>
<dbReference type="OrthoDB" id="2679997at2"/>
<name>A0A1S2M1V6_9BACI</name>
<sequence>MSNTNIENQVISLFNYSVILPDITEETREVLILGHLIIKNNGPDPLTTPIICIRVKPSEAATLGGKINFIKKSDLVIDATLSEEWTYVDKNWKEKVKESGEHWLRPVGKNQLLPNESLNFSNFDLRCIKPEDGNSVIIEAFVYFQELQAGLTSLNKIVINF</sequence>
<dbReference type="EMBL" id="MLQS01000030">
    <property type="protein sequence ID" value="OIJ18556.1"/>
    <property type="molecule type" value="Genomic_DNA"/>
</dbReference>
<accession>A0A1S2M1V6</accession>
<dbReference type="RefSeq" id="WP_071390774.1">
    <property type="nucleotide sequence ID" value="NZ_MLQS01000030.1"/>
</dbReference>
<dbReference type="AlphaFoldDB" id="A0A1S2M1V6"/>
<proteinExistence type="predicted"/>
<reference evidence="1 2" key="1">
    <citation type="submission" date="2016-10" db="EMBL/GenBank/DDBJ databases">
        <title>Draft genome sequences of four alkaliphilic bacteria belonging to the Anaerobacillus genus.</title>
        <authorList>
            <person name="Bassil N.M."/>
            <person name="Lloyd J.R."/>
        </authorList>
    </citation>
    <scope>NUCLEOTIDE SEQUENCE [LARGE SCALE GENOMIC DNA]</scope>
    <source>
        <strain evidence="1 2">DSM 22531</strain>
    </source>
</reference>